<dbReference type="GeneID" id="85442703"/>
<evidence type="ECO:0000313" key="2">
    <source>
        <dbReference type="Proteomes" id="UP001230504"/>
    </source>
</evidence>
<dbReference type="EMBL" id="JAHLJV010000058">
    <property type="protein sequence ID" value="KAK1580108.1"/>
    <property type="molecule type" value="Genomic_DNA"/>
</dbReference>
<dbReference type="Proteomes" id="UP001230504">
    <property type="component" value="Unassembled WGS sequence"/>
</dbReference>
<protein>
    <submittedName>
        <fullName evidence="1">Uncharacterized protein</fullName>
    </submittedName>
</protein>
<accession>A0AAD8PU68</accession>
<gene>
    <name evidence="1" type="ORF">LY79DRAFT_562331</name>
</gene>
<comment type="caution">
    <text evidence="1">The sequence shown here is derived from an EMBL/GenBank/DDBJ whole genome shotgun (WGS) entry which is preliminary data.</text>
</comment>
<reference evidence="1" key="1">
    <citation type="submission" date="2021-06" db="EMBL/GenBank/DDBJ databases">
        <title>Comparative genomics, transcriptomics and evolutionary studies reveal genomic signatures of adaptation to plant cell wall in hemibiotrophic fungi.</title>
        <authorList>
            <consortium name="DOE Joint Genome Institute"/>
            <person name="Baroncelli R."/>
            <person name="Diaz J.F."/>
            <person name="Benocci T."/>
            <person name="Peng M."/>
            <person name="Battaglia E."/>
            <person name="Haridas S."/>
            <person name="Andreopoulos W."/>
            <person name="Labutti K."/>
            <person name="Pangilinan J."/>
            <person name="Floch G.L."/>
            <person name="Makela M.R."/>
            <person name="Henrissat B."/>
            <person name="Grigoriev I.V."/>
            <person name="Crouch J.A."/>
            <person name="De Vries R.P."/>
            <person name="Sukno S.A."/>
            <person name="Thon M.R."/>
        </authorList>
    </citation>
    <scope>NUCLEOTIDE SEQUENCE</scope>
    <source>
        <strain evidence="1">CBS 125086</strain>
    </source>
</reference>
<organism evidence="1 2">
    <name type="scientific">Colletotrichum navitas</name>
    <dbReference type="NCBI Taxonomy" id="681940"/>
    <lineage>
        <taxon>Eukaryota</taxon>
        <taxon>Fungi</taxon>
        <taxon>Dikarya</taxon>
        <taxon>Ascomycota</taxon>
        <taxon>Pezizomycotina</taxon>
        <taxon>Sordariomycetes</taxon>
        <taxon>Hypocreomycetidae</taxon>
        <taxon>Glomerellales</taxon>
        <taxon>Glomerellaceae</taxon>
        <taxon>Colletotrichum</taxon>
        <taxon>Colletotrichum graminicola species complex</taxon>
    </lineage>
</organism>
<name>A0AAD8PU68_9PEZI</name>
<sequence>MSTPIQYSIDPSTNPATWPGPDQVPGDTNISKVNVIFVNINPASDFQMLRTGTNKSHHALIQVAQHVSRGLYRIISLNITEYSCVVVMSTENMRSELLKNGFPWDIEENAQPKDLSPASIIALPTTPNQILYSIDLSTNPNPARWHGESGFIDMRKVRMIFHNTNTASDFLGHHTGTNEHVHHALIQVARHVARGLYYIVSLSITEDSCMVFMSTEKPRSELMWKNGFPWDIEENA</sequence>
<dbReference type="RefSeq" id="XP_060411167.1">
    <property type="nucleotide sequence ID" value="XM_060558463.1"/>
</dbReference>
<evidence type="ECO:0000313" key="1">
    <source>
        <dbReference type="EMBL" id="KAK1580108.1"/>
    </source>
</evidence>
<keyword evidence="2" id="KW-1185">Reference proteome</keyword>
<proteinExistence type="predicted"/>
<dbReference type="AlphaFoldDB" id="A0AAD8PU68"/>